<keyword evidence="7" id="KW-1185">Reference proteome</keyword>
<evidence type="ECO:0000256" key="4">
    <source>
        <dbReference type="PROSITE-ProRule" id="PRU00175"/>
    </source>
</evidence>
<evidence type="ECO:0000313" key="6">
    <source>
        <dbReference type="EMBL" id="KVI07425.1"/>
    </source>
</evidence>
<reference evidence="6 7" key="1">
    <citation type="journal article" date="2016" name="Sci. Rep.">
        <title>The genome sequence of the outbreeding globe artichoke constructed de novo incorporating a phase-aware low-pass sequencing strategy of F1 progeny.</title>
        <authorList>
            <person name="Scaglione D."/>
            <person name="Reyes-Chin-Wo S."/>
            <person name="Acquadro A."/>
            <person name="Froenicke L."/>
            <person name="Portis E."/>
            <person name="Beitel C."/>
            <person name="Tirone M."/>
            <person name="Mauro R."/>
            <person name="Lo Monaco A."/>
            <person name="Mauromicale G."/>
            <person name="Faccioli P."/>
            <person name="Cattivelli L."/>
            <person name="Rieseberg L."/>
            <person name="Michelmore R."/>
            <person name="Lanteri S."/>
        </authorList>
    </citation>
    <scope>NUCLEOTIDE SEQUENCE [LARGE SCALE GENOMIC DNA]</scope>
    <source>
        <strain evidence="6">2C</strain>
    </source>
</reference>
<dbReference type="PROSITE" id="PS50089">
    <property type="entry name" value="ZF_RING_2"/>
    <property type="match status" value="1"/>
</dbReference>
<gene>
    <name evidence="6" type="ORF">Ccrd_014195</name>
</gene>
<dbReference type="GO" id="GO:0061630">
    <property type="term" value="F:ubiquitin protein ligase activity"/>
    <property type="evidence" value="ECO:0007669"/>
    <property type="project" value="TreeGrafter"/>
</dbReference>
<dbReference type="InterPro" id="IPR001841">
    <property type="entry name" value="Znf_RING"/>
</dbReference>
<protein>
    <submittedName>
        <fullName evidence="6">Zinc finger, RING/FYVE/PHD-type</fullName>
    </submittedName>
</protein>
<keyword evidence="1" id="KW-0479">Metal-binding</keyword>
<dbReference type="Pfam" id="PF13639">
    <property type="entry name" value="zf-RING_2"/>
    <property type="match status" value="1"/>
</dbReference>
<dbReference type="Gene3D" id="3.30.40.10">
    <property type="entry name" value="Zinc/RING finger domain, C3HC4 (zinc finger)"/>
    <property type="match status" value="1"/>
</dbReference>
<evidence type="ECO:0000313" key="7">
    <source>
        <dbReference type="Proteomes" id="UP000243975"/>
    </source>
</evidence>
<dbReference type="PANTHER" id="PTHR45969:SF9">
    <property type="entry name" value="RING-TYPE DOMAIN-CONTAINING PROTEIN"/>
    <property type="match status" value="1"/>
</dbReference>
<evidence type="ECO:0000256" key="1">
    <source>
        <dbReference type="ARBA" id="ARBA00022723"/>
    </source>
</evidence>
<accession>A0A118K4F4</accession>
<dbReference type="EMBL" id="LEKV01001507">
    <property type="protein sequence ID" value="KVI07425.1"/>
    <property type="molecule type" value="Genomic_DNA"/>
</dbReference>
<dbReference type="Gramene" id="KVI07425">
    <property type="protein sequence ID" value="KVI07425"/>
    <property type="gene ID" value="Ccrd_014195"/>
</dbReference>
<dbReference type="PANTHER" id="PTHR45969">
    <property type="entry name" value="RING ZINC FINGER PROTEIN-RELATED"/>
    <property type="match status" value="1"/>
</dbReference>
<feature type="domain" description="RING-type" evidence="5">
    <location>
        <begin position="82"/>
        <end position="125"/>
    </location>
</feature>
<dbReference type="SUPFAM" id="SSF57850">
    <property type="entry name" value="RING/U-box"/>
    <property type="match status" value="1"/>
</dbReference>
<proteinExistence type="predicted"/>
<dbReference type="AlphaFoldDB" id="A0A118K4F4"/>
<dbReference type="GO" id="GO:0008270">
    <property type="term" value="F:zinc ion binding"/>
    <property type="evidence" value="ECO:0007669"/>
    <property type="project" value="UniProtKB-KW"/>
</dbReference>
<name>A0A118K4F4_CYNCS</name>
<sequence>MITLVYDVSVKFISCIWVSFLQTKNVFFEILSTLVLMFQPQHYHDSDWDDLNVYPNSYHLSDFRFHDVATTDATSRVVDDACSICLVEFRGDDTVSQLDRCRHVFHACCILMWLHNDHFTCPICRSSLTHMIYCQYVE</sequence>
<keyword evidence="2 4" id="KW-0863">Zinc-finger</keyword>
<dbReference type="SMART" id="SM00184">
    <property type="entry name" value="RING"/>
    <property type="match status" value="1"/>
</dbReference>
<evidence type="ECO:0000256" key="2">
    <source>
        <dbReference type="ARBA" id="ARBA00022771"/>
    </source>
</evidence>
<dbReference type="GO" id="GO:0016567">
    <property type="term" value="P:protein ubiquitination"/>
    <property type="evidence" value="ECO:0007669"/>
    <property type="project" value="TreeGrafter"/>
</dbReference>
<dbReference type="Proteomes" id="UP000243975">
    <property type="component" value="Unassembled WGS sequence"/>
</dbReference>
<evidence type="ECO:0000259" key="5">
    <source>
        <dbReference type="PROSITE" id="PS50089"/>
    </source>
</evidence>
<dbReference type="InterPro" id="IPR013083">
    <property type="entry name" value="Znf_RING/FYVE/PHD"/>
</dbReference>
<comment type="caution">
    <text evidence="6">The sequence shown here is derived from an EMBL/GenBank/DDBJ whole genome shotgun (WGS) entry which is preliminary data.</text>
</comment>
<evidence type="ECO:0000256" key="3">
    <source>
        <dbReference type="ARBA" id="ARBA00022833"/>
    </source>
</evidence>
<organism evidence="6 7">
    <name type="scientific">Cynara cardunculus var. scolymus</name>
    <name type="common">Globe artichoke</name>
    <name type="synonym">Cynara scolymus</name>
    <dbReference type="NCBI Taxonomy" id="59895"/>
    <lineage>
        <taxon>Eukaryota</taxon>
        <taxon>Viridiplantae</taxon>
        <taxon>Streptophyta</taxon>
        <taxon>Embryophyta</taxon>
        <taxon>Tracheophyta</taxon>
        <taxon>Spermatophyta</taxon>
        <taxon>Magnoliopsida</taxon>
        <taxon>eudicotyledons</taxon>
        <taxon>Gunneridae</taxon>
        <taxon>Pentapetalae</taxon>
        <taxon>asterids</taxon>
        <taxon>campanulids</taxon>
        <taxon>Asterales</taxon>
        <taxon>Asteraceae</taxon>
        <taxon>Carduoideae</taxon>
        <taxon>Cardueae</taxon>
        <taxon>Carduinae</taxon>
        <taxon>Cynara</taxon>
    </lineage>
</organism>
<keyword evidence="3" id="KW-0862">Zinc</keyword>
<dbReference type="OMA" id="HACCILM"/>